<comment type="caution">
    <text evidence="2">The sequence shown here is derived from an EMBL/GenBank/DDBJ whole genome shotgun (WGS) entry which is preliminary data.</text>
</comment>
<dbReference type="InterPro" id="IPR023210">
    <property type="entry name" value="NADP_OxRdtase_dom"/>
</dbReference>
<reference evidence="2" key="1">
    <citation type="submission" date="2021-03" db="EMBL/GenBank/DDBJ databases">
        <title>Taxonomic study of Clostridium polyendosporum from meadow-gley soil under rice.</title>
        <authorList>
            <person name="Kobayashi H."/>
            <person name="Tanizawa Y."/>
            <person name="Yagura M."/>
        </authorList>
    </citation>
    <scope>NUCLEOTIDE SEQUENCE</scope>
    <source>
        <strain evidence="2">JCM 30710</strain>
    </source>
</reference>
<dbReference type="InterPro" id="IPR036812">
    <property type="entry name" value="NAD(P)_OxRdtase_dom_sf"/>
</dbReference>
<proteinExistence type="predicted"/>
<dbReference type="Gene3D" id="3.20.20.100">
    <property type="entry name" value="NADP-dependent oxidoreductase domain"/>
    <property type="match status" value="1"/>
</dbReference>
<name>A0A919VG56_9CLOT</name>
<dbReference type="Proteomes" id="UP000679179">
    <property type="component" value="Unassembled WGS sequence"/>
</dbReference>
<sequence>MSFLNILENKTGSAEETFGRILKTDLNGYRDELIISTKAGYYMWPGPYGDWESKKYLIASLDQSLKHGAELCRYIM</sequence>
<dbReference type="SUPFAM" id="SSF51430">
    <property type="entry name" value="NAD(P)-linked oxidoreductase"/>
    <property type="match status" value="1"/>
</dbReference>
<dbReference type="AlphaFoldDB" id="A0A919VG56"/>
<evidence type="ECO:0000259" key="1">
    <source>
        <dbReference type="Pfam" id="PF00248"/>
    </source>
</evidence>
<dbReference type="EMBL" id="BOPZ01000013">
    <property type="protein sequence ID" value="GIM29085.1"/>
    <property type="molecule type" value="Genomic_DNA"/>
</dbReference>
<evidence type="ECO:0000313" key="2">
    <source>
        <dbReference type="EMBL" id="GIM29085.1"/>
    </source>
</evidence>
<protein>
    <recommendedName>
        <fullName evidence="1">NADP-dependent oxidoreductase domain-containing protein</fullName>
    </recommendedName>
</protein>
<gene>
    <name evidence="2" type="ORF">CPJCM30710_17510</name>
</gene>
<evidence type="ECO:0000313" key="3">
    <source>
        <dbReference type="Proteomes" id="UP000679179"/>
    </source>
</evidence>
<dbReference type="Pfam" id="PF00248">
    <property type="entry name" value="Aldo_ket_red"/>
    <property type="match status" value="1"/>
</dbReference>
<feature type="domain" description="NADP-dependent oxidoreductase" evidence="1">
    <location>
        <begin position="11"/>
        <end position="66"/>
    </location>
</feature>
<accession>A0A919VG56</accession>
<organism evidence="2 3">
    <name type="scientific">Clostridium polyendosporum</name>
    <dbReference type="NCBI Taxonomy" id="69208"/>
    <lineage>
        <taxon>Bacteria</taxon>
        <taxon>Bacillati</taxon>
        <taxon>Bacillota</taxon>
        <taxon>Clostridia</taxon>
        <taxon>Eubacteriales</taxon>
        <taxon>Clostridiaceae</taxon>
        <taxon>Clostridium</taxon>
    </lineage>
</organism>
<keyword evidence="3" id="KW-1185">Reference proteome</keyword>